<keyword evidence="6" id="KW-1185">Reference proteome</keyword>
<keyword evidence="2" id="KW-0233">DNA recombination</keyword>
<dbReference type="PANTHER" id="PTHR30349:SF91">
    <property type="entry name" value="INTA PROTEIN"/>
    <property type="match status" value="1"/>
</dbReference>
<keyword evidence="1" id="KW-0238">DNA-binding</keyword>
<evidence type="ECO:0000313" key="5">
    <source>
        <dbReference type="EMBL" id="QNV39108.1"/>
    </source>
</evidence>
<accession>A0A7H2BHG2</accession>
<dbReference type="Gene3D" id="1.10.443.10">
    <property type="entry name" value="Intergrase catalytic core"/>
    <property type="match status" value="1"/>
</dbReference>
<organism evidence="5 6">
    <name type="scientific">Rothia amarae</name>
    <dbReference type="NCBI Taxonomy" id="169480"/>
    <lineage>
        <taxon>Bacteria</taxon>
        <taxon>Bacillati</taxon>
        <taxon>Actinomycetota</taxon>
        <taxon>Actinomycetes</taxon>
        <taxon>Micrococcales</taxon>
        <taxon>Micrococcaceae</taxon>
        <taxon>Rothia</taxon>
    </lineage>
</organism>
<proteinExistence type="predicted"/>
<dbReference type="AlphaFoldDB" id="A0A7H2BHG2"/>
<evidence type="ECO:0000256" key="1">
    <source>
        <dbReference type="ARBA" id="ARBA00023125"/>
    </source>
</evidence>
<feature type="domain" description="Tyr recombinase" evidence="4">
    <location>
        <begin position="175"/>
        <end position="380"/>
    </location>
</feature>
<dbReference type="RefSeq" id="WP_190616614.1">
    <property type="nucleotide sequence ID" value="NZ_CP061538.1"/>
</dbReference>
<dbReference type="CDD" id="cd01189">
    <property type="entry name" value="INT_ICEBs1_C_like"/>
    <property type="match status" value="1"/>
</dbReference>
<gene>
    <name evidence="5" type="ORF">IDM48_06685</name>
</gene>
<dbReference type="GO" id="GO:0006310">
    <property type="term" value="P:DNA recombination"/>
    <property type="evidence" value="ECO:0007669"/>
    <property type="project" value="UniProtKB-KW"/>
</dbReference>
<dbReference type="InterPro" id="IPR002104">
    <property type="entry name" value="Integrase_catalytic"/>
</dbReference>
<dbReference type="Gene3D" id="1.10.150.130">
    <property type="match status" value="1"/>
</dbReference>
<dbReference type="PROSITE" id="PS51898">
    <property type="entry name" value="TYR_RECOMBINASE"/>
    <property type="match status" value="1"/>
</dbReference>
<dbReference type="InterPro" id="IPR013762">
    <property type="entry name" value="Integrase-like_cat_sf"/>
</dbReference>
<feature type="compositionally biased region" description="Basic and acidic residues" evidence="3">
    <location>
        <begin position="1"/>
        <end position="12"/>
    </location>
</feature>
<dbReference type="InterPro" id="IPR050090">
    <property type="entry name" value="Tyrosine_recombinase_XerCD"/>
</dbReference>
<dbReference type="GO" id="GO:0003677">
    <property type="term" value="F:DNA binding"/>
    <property type="evidence" value="ECO:0007669"/>
    <property type="project" value="UniProtKB-KW"/>
</dbReference>
<name>A0A7H2BHG2_9MICC</name>
<dbReference type="Pfam" id="PF00589">
    <property type="entry name" value="Phage_integrase"/>
    <property type="match status" value="1"/>
</dbReference>
<dbReference type="SUPFAM" id="SSF56349">
    <property type="entry name" value="DNA breaking-rejoining enzymes"/>
    <property type="match status" value="1"/>
</dbReference>
<reference evidence="5 6" key="1">
    <citation type="submission" date="2020-09" db="EMBL/GenBank/DDBJ databases">
        <title>Investigation of environmental microbe.</title>
        <authorList>
            <person name="Ou Y."/>
            <person name="Kang Q."/>
        </authorList>
    </citation>
    <scope>NUCLEOTIDE SEQUENCE [LARGE SCALE GENOMIC DNA]</scope>
    <source>
        <strain evidence="5 6">KJZ-9</strain>
    </source>
</reference>
<evidence type="ECO:0000313" key="6">
    <source>
        <dbReference type="Proteomes" id="UP000516421"/>
    </source>
</evidence>
<evidence type="ECO:0000256" key="3">
    <source>
        <dbReference type="SAM" id="MobiDB-lite"/>
    </source>
</evidence>
<dbReference type="GO" id="GO:0015074">
    <property type="term" value="P:DNA integration"/>
    <property type="evidence" value="ECO:0007669"/>
    <property type="project" value="InterPro"/>
</dbReference>
<sequence>MSTRRADGEGTKPYKRKDGRWQITASTTATTTGRPVRKSFTGKTAAEARAKHRAWKKNLDNGLLENPEKTTLATWINYWLETIAKNEVFDRSRRDYKQQLGCWVLTQPVAGQELHKVTALHIERVLQNMREAGRSESTVLKVYRVLSKCLKDAVHRDLIPRNPIERIKPPRPAAFEPTVMTPAQAKALISTLRFNDQWGPSFTVALALGLRQGERLGLCWDDVNLDEGLLYVRRSLALVPGGGFTMKSPKTASGVRTIALPAELIRVFRHHRVLQAKWRLEQGPAWVGAYDVEGKSWDLVFATQQGKQIMPAYDRKHWKQITGEMGLDMRVHDARHTAATTLLALGVNPRVTMQMMGWSSATMLNRYQHVLEEMERDVAVQVNAALFG</sequence>
<protein>
    <submittedName>
        <fullName evidence="5">Site-specific integrase</fullName>
    </submittedName>
</protein>
<dbReference type="EMBL" id="CP061538">
    <property type="protein sequence ID" value="QNV39108.1"/>
    <property type="molecule type" value="Genomic_DNA"/>
</dbReference>
<evidence type="ECO:0000259" key="4">
    <source>
        <dbReference type="PROSITE" id="PS51898"/>
    </source>
</evidence>
<dbReference type="InterPro" id="IPR011010">
    <property type="entry name" value="DNA_brk_join_enz"/>
</dbReference>
<evidence type="ECO:0000256" key="2">
    <source>
        <dbReference type="ARBA" id="ARBA00023172"/>
    </source>
</evidence>
<dbReference type="PANTHER" id="PTHR30349">
    <property type="entry name" value="PHAGE INTEGRASE-RELATED"/>
    <property type="match status" value="1"/>
</dbReference>
<dbReference type="InterPro" id="IPR010998">
    <property type="entry name" value="Integrase_recombinase_N"/>
</dbReference>
<feature type="region of interest" description="Disordered" evidence="3">
    <location>
        <begin position="1"/>
        <end position="20"/>
    </location>
</feature>
<dbReference type="Proteomes" id="UP000516421">
    <property type="component" value="Chromosome"/>
</dbReference>
<dbReference type="KEGG" id="rama:IDM48_06685"/>